<dbReference type="OrthoDB" id="5562676at2759"/>
<organism evidence="2 3">
    <name type="scientific">Serendipita vermifera MAFF 305830</name>
    <dbReference type="NCBI Taxonomy" id="933852"/>
    <lineage>
        <taxon>Eukaryota</taxon>
        <taxon>Fungi</taxon>
        <taxon>Dikarya</taxon>
        <taxon>Basidiomycota</taxon>
        <taxon>Agaricomycotina</taxon>
        <taxon>Agaricomycetes</taxon>
        <taxon>Sebacinales</taxon>
        <taxon>Serendipitaceae</taxon>
        <taxon>Serendipita</taxon>
    </lineage>
</organism>
<evidence type="ECO:0000256" key="1">
    <source>
        <dbReference type="SAM" id="MobiDB-lite"/>
    </source>
</evidence>
<dbReference type="HOGENOM" id="CLU_043838_1_0_1"/>
<dbReference type="GO" id="GO:0006813">
    <property type="term" value="P:potassium ion transport"/>
    <property type="evidence" value="ECO:0007669"/>
    <property type="project" value="TreeGrafter"/>
</dbReference>
<dbReference type="PANTHER" id="PTHR28062">
    <property type="entry name" value="K+-H+ EXCHANGE-LIKE PROTEIN"/>
    <property type="match status" value="1"/>
</dbReference>
<dbReference type="PANTHER" id="PTHR28062:SF1">
    <property type="entry name" value="TRANSMEMBRANE PROTEIN"/>
    <property type="match status" value="1"/>
</dbReference>
<name>A0A0C2W8L2_SERVB</name>
<reference evidence="2 3" key="1">
    <citation type="submission" date="2014-04" db="EMBL/GenBank/DDBJ databases">
        <authorList>
            <consortium name="DOE Joint Genome Institute"/>
            <person name="Kuo A."/>
            <person name="Zuccaro A."/>
            <person name="Kohler A."/>
            <person name="Nagy L.G."/>
            <person name="Floudas D."/>
            <person name="Copeland A."/>
            <person name="Barry K.W."/>
            <person name="Cichocki N."/>
            <person name="Veneault-Fourrey C."/>
            <person name="LaButti K."/>
            <person name="Lindquist E.A."/>
            <person name="Lipzen A."/>
            <person name="Lundell T."/>
            <person name="Morin E."/>
            <person name="Murat C."/>
            <person name="Sun H."/>
            <person name="Tunlid A."/>
            <person name="Henrissat B."/>
            <person name="Grigoriev I.V."/>
            <person name="Hibbett D.S."/>
            <person name="Martin F."/>
            <person name="Nordberg H.P."/>
            <person name="Cantor M.N."/>
            <person name="Hua S.X."/>
        </authorList>
    </citation>
    <scope>NUCLEOTIDE SEQUENCE [LARGE SCALE GENOMIC DNA]</scope>
    <source>
        <strain evidence="2 3">MAFF 305830</strain>
    </source>
</reference>
<reference evidence="3" key="2">
    <citation type="submission" date="2015-01" db="EMBL/GenBank/DDBJ databases">
        <title>Evolutionary Origins and Diversification of the Mycorrhizal Mutualists.</title>
        <authorList>
            <consortium name="DOE Joint Genome Institute"/>
            <consortium name="Mycorrhizal Genomics Consortium"/>
            <person name="Kohler A."/>
            <person name="Kuo A."/>
            <person name="Nagy L.G."/>
            <person name="Floudas D."/>
            <person name="Copeland A."/>
            <person name="Barry K.W."/>
            <person name="Cichocki N."/>
            <person name="Veneault-Fourrey C."/>
            <person name="LaButti K."/>
            <person name="Lindquist E.A."/>
            <person name="Lipzen A."/>
            <person name="Lundell T."/>
            <person name="Morin E."/>
            <person name="Murat C."/>
            <person name="Riley R."/>
            <person name="Ohm R."/>
            <person name="Sun H."/>
            <person name="Tunlid A."/>
            <person name="Henrissat B."/>
            <person name="Grigoriev I.V."/>
            <person name="Hibbett D.S."/>
            <person name="Martin F."/>
        </authorList>
    </citation>
    <scope>NUCLEOTIDE SEQUENCE [LARGE SCALE GENOMIC DNA]</scope>
    <source>
        <strain evidence="3">MAFF 305830</strain>
    </source>
</reference>
<dbReference type="STRING" id="933852.A0A0C2W8L2"/>
<protein>
    <submittedName>
        <fullName evidence="2">Uncharacterized protein</fullName>
    </submittedName>
</protein>
<gene>
    <name evidence="2" type="ORF">M408DRAFT_28420</name>
</gene>
<dbReference type="Proteomes" id="UP000054097">
    <property type="component" value="Unassembled WGS sequence"/>
</dbReference>
<dbReference type="Pfam" id="PF10173">
    <property type="entry name" value="Mit_KHE1"/>
    <property type="match status" value="1"/>
</dbReference>
<evidence type="ECO:0000313" key="3">
    <source>
        <dbReference type="Proteomes" id="UP000054097"/>
    </source>
</evidence>
<evidence type="ECO:0000313" key="2">
    <source>
        <dbReference type="EMBL" id="KIM22773.1"/>
    </source>
</evidence>
<dbReference type="InterPro" id="IPR018786">
    <property type="entry name" value="Mit_KHE1"/>
</dbReference>
<keyword evidence="3" id="KW-1185">Reference proteome</keyword>
<dbReference type="AlphaFoldDB" id="A0A0C2W8L2"/>
<accession>A0A0C2W8L2</accession>
<dbReference type="GO" id="GO:1902600">
    <property type="term" value="P:proton transmembrane transport"/>
    <property type="evidence" value="ECO:0007669"/>
    <property type="project" value="TreeGrafter"/>
</dbReference>
<dbReference type="EMBL" id="KN824348">
    <property type="protein sequence ID" value="KIM22773.1"/>
    <property type="molecule type" value="Genomic_DNA"/>
</dbReference>
<feature type="region of interest" description="Disordered" evidence="1">
    <location>
        <begin position="220"/>
        <end position="241"/>
    </location>
</feature>
<proteinExistence type="predicted"/>
<dbReference type="GO" id="GO:0005743">
    <property type="term" value="C:mitochondrial inner membrane"/>
    <property type="evidence" value="ECO:0007669"/>
    <property type="project" value="TreeGrafter"/>
</dbReference>
<sequence>MSATPVKKQGLRILALPLTKPRKNGRPALVFYHVQSPPEPPSKNPHMFRKAMDKAMTTWTSFGKEDKSSWKFKLYAWGERVADRVEFEETCLKAINTSFKPGAEKPEFNLEVKAQFVHPALFKDALDAYKAHLQEREPYHKRYFYLWSLGLPVTAPIGLAPIIPNVPFYFCAWRAWSHWKAWGGATYLNQLLTQDFVEPTIDSTLDSIYETSSSVITTSSNLSVTDSKTDNTTSEKPSPIDTSIPEVEAQMLLRSTDVPAIASSFNLSSATSAELLRALEQSRMRLKKELKQG</sequence>